<reference evidence="1 2" key="1">
    <citation type="submission" date="2020-07" db="EMBL/GenBank/DDBJ databases">
        <title>Genomic Encyclopedia of Type Strains, Phase IV (KMG-V): Genome sequencing to study the core and pangenomes of soil and plant-associated prokaryotes.</title>
        <authorList>
            <person name="Whitman W."/>
        </authorList>
    </citation>
    <scope>NUCLEOTIDE SEQUENCE [LARGE SCALE GENOMIC DNA]</scope>
    <source>
        <strain evidence="1 2">AN3</strain>
    </source>
</reference>
<dbReference type="Proteomes" id="UP000549052">
    <property type="component" value="Unassembled WGS sequence"/>
</dbReference>
<protein>
    <submittedName>
        <fullName evidence="1">Uncharacterized protein</fullName>
    </submittedName>
</protein>
<comment type="caution">
    <text evidence="1">The sequence shown here is derived from an EMBL/GenBank/DDBJ whole genome shotgun (WGS) entry which is preliminary data.</text>
</comment>
<organism evidence="1 2">
    <name type="scientific">Phyllobacterium myrsinacearum</name>
    <dbReference type="NCBI Taxonomy" id="28101"/>
    <lineage>
        <taxon>Bacteria</taxon>
        <taxon>Pseudomonadati</taxon>
        <taxon>Pseudomonadota</taxon>
        <taxon>Alphaproteobacteria</taxon>
        <taxon>Hyphomicrobiales</taxon>
        <taxon>Phyllobacteriaceae</taxon>
        <taxon>Phyllobacterium</taxon>
    </lineage>
</organism>
<accession>A0A839EVG2</accession>
<evidence type="ECO:0000313" key="1">
    <source>
        <dbReference type="EMBL" id="MBA8881504.1"/>
    </source>
</evidence>
<keyword evidence="2" id="KW-1185">Reference proteome</keyword>
<dbReference type="AlphaFoldDB" id="A0A839EVG2"/>
<dbReference type="RefSeq" id="WP_182552063.1">
    <property type="nucleotide sequence ID" value="NZ_JACGXN010000014.1"/>
</dbReference>
<name>A0A839EVG2_9HYPH</name>
<evidence type="ECO:0000313" key="2">
    <source>
        <dbReference type="Proteomes" id="UP000549052"/>
    </source>
</evidence>
<proteinExistence type="predicted"/>
<gene>
    <name evidence="1" type="ORF">FHW16_005245</name>
</gene>
<sequence length="100" mass="10871">MITRKVLATSPVAVECAITDLGRTLQVPSGTVYEWAINHLRLVEKAQENYDARTNACAGILANNSAGQLMFFTGRVALTRNGLKGINPRAIQLLSRSQTL</sequence>
<dbReference type="InterPro" id="IPR036388">
    <property type="entry name" value="WH-like_DNA-bd_sf"/>
</dbReference>
<dbReference type="Gene3D" id="1.10.10.10">
    <property type="entry name" value="Winged helix-like DNA-binding domain superfamily/Winged helix DNA-binding domain"/>
    <property type="match status" value="1"/>
</dbReference>
<dbReference type="EMBL" id="JACGXN010000014">
    <property type="protein sequence ID" value="MBA8881504.1"/>
    <property type="molecule type" value="Genomic_DNA"/>
</dbReference>